<dbReference type="EMBL" id="JAYEET010000042">
    <property type="protein sequence ID" value="MEA1606892.1"/>
    <property type="molecule type" value="Genomic_DNA"/>
</dbReference>
<evidence type="ECO:0000313" key="2">
    <source>
        <dbReference type="Proteomes" id="UP001292571"/>
    </source>
</evidence>
<proteinExistence type="predicted"/>
<accession>A0ABU5PB60</accession>
<dbReference type="Proteomes" id="UP001292571">
    <property type="component" value="Unassembled WGS sequence"/>
</dbReference>
<comment type="caution">
    <text evidence="1">The sequence shown here is derived from an EMBL/GenBank/DDBJ whole genome shotgun (WGS) entry which is preliminary data.</text>
</comment>
<organism evidence="1 2">
    <name type="scientific">Pseudomonas spirodelae</name>
    <dbReference type="NCBI Taxonomy" id="3101751"/>
    <lineage>
        <taxon>Bacteria</taxon>
        <taxon>Pseudomonadati</taxon>
        <taxon>Pseudomonadota</taxon>
        <taxon>Gammaproteobacteria</taxon>
        <taxon>Pseudomonadales</taxon>
        <taxon>Pseudomonadaceae</taxon>
        <taxon>Pseudomonas</taxon>
    </lineage>
</organism>
<evidence type="ECO:0000313" key="1">
    <source>
        <dbReference type="EMBL" id="MEA1606892.1"/>
    </source>
</evidence>
<keyword evidence="2" id="KW-1185">Reference proteome</keyword>
<sequence>MQTRTHENPGVTCVIGVIKSLKASNGGAFSHITQLHKAAYTNAKQHQLCNEKPLFRLTPPPFVPAGRSDVSVARRTPAQAGARLARVNWGMGQ</sequence>
<name>A0ABU5PB60_9PSED</name>
<dbReference type="RefSeq" id="WP_322949622.1">
    <property type="nucleotide sequence ID" value="NZ_JAYEET010000042.1"/>
</dbReference>
<reference evidence="1 2" key="1">
    <citation type="submission" date="2023-12" db="EMBL/GenBank/DDBJ databases">
        <title>Pseudomonas sp. T5W1.</title>
        <authorList>
            <person name="Maltman C."/>
        </authorList>
    </citation>
    <scope>NUCLEOTIDE SEQUENCE [LARGE SCALE GENOMIC DNA]</scope>
    <source>
        <strain evidence="1 2">T5W1</strain>
    </source>
</reference>
<gene>
    <name evidence="1" type="ORF">SOP97_13880</name>
</gene>
<protein>
    <submittedName>
        <fullName evidence="1">Uncharacterized protein</fullName>
    </submittedName>
</protein>